<reference evidence="1 2" key="1">
    <citation type="journal article" date="2020" name="IScience">
        <title>Genome Sequencing of the Endangered Kingdonia uniflora (Circaeasteraceae, Ranunculales) Reveals Potential Mechanisms of Evolutionary Specialization.</title>
        <authorList>
            <person name="Sun Y."/>
            <person name="Deng T."/>
            <person name="Zhang A."/>
            <person name="Moore M.J."/>
            <person name="Landis J.B."/>
            <person name="Lin N."/>
            <person name="Zhang H."/>
            <person name="Zhang X."/>
            <person name="Huang J."/>
            <person name="Zhang X."/>
            <person name="Sun H."/>
            <person name="Wang H."/>
        </authorList>
    </citation>
    <scope>NUCLEOTIDE SEQUENCE [LARGE SCALE GENOMIC DNA]</scope>
    <source>
        <strain evidence="1">TB1705</strain>
        <tissue evidence="1">Leaf</tissue>
    </source>
</reference>
<keyword evidence="2" id="KW-1185">Reference proteome</keyword>
<evidence type="ECO:0000313" key="1">
    <source>
        <dbReference type="EMBL" id="KAF6168007.1"/>
    </source>
</evidence>
<gene>
    <name evidence="1" type="ORF">GIB67_020116</name>
</gene>
<organism evidence="1 2">
    <name type="scientific">Kingdonia uniflora</name>
    <dbReference type="NCBI Taxonomy" id="39325"/>
    <lineage>
        <taxon>Eukaryota</taxon>
        <taxon>Viridiplantae</taxon>
        <taxon>Streptophyta</taxon>
        <taxon>Embryophyta</taxon>
        <taxon>Tracheophyta</taxon>
        <taxon>Spermatophyta</taxon>
        <taxon>Magnoliopsida</taxon>
        <taxon>Ranunculales</taxon>
        <taxon>Circaeasteraceae</taxon>
        <taxon>Kingdonia</taxon>
    </lineage>
</organism>
<dbReference type="PANTHER" id="PTHR14296:SF12">
    <property type="entry name" value="DDT DOMAIN-CONTAINING PROTEIN DDR4 ISOFORM X1"/>
    <property type="match status" value="1"/>
</dbReference>
<dbReference type="GO" id="GO:0031213">
    <property type="term" value="C:RSF complex"/>
    <property type="evidence" value="ECO:0007669"/>
    <property type="project" value="InterPro"/>
</dbReference>
<dbReference type="GO" id="GO:0006355">
    <property type="term" value="P:regulation of DNA-templated transcription"/>
    <property type="evidence" value="ECO:0007669"/>
    <property type="project" value="InterPro"/>
</dbReference>
<name>A0A7J7NLD4_9MAGN</name>
<feature type="non-terminal residue" evidence="1">
    <location>
        <position position="1"/>
    </location>
</feature>
<protein>
    <submittedName>
        <fullName evidence="1">Uncharacterized protein</fullName>
    </submittedName>
</protein>
<proteinExistence type="predicted"/>
<dbReference type="EMBL" id="JACGCM010000706">
    <property type="protein sequence ID" value="KAF6168007.1"/>
    <property type="molecule type" value="Genomic_DNA"/>
</dbReference>
<evidence type="ECO:0000313" key="2">
    <source>
        <dbReference type="Proteomes" id="UP000541444"/>
    </source>
</evidence>
<dbReference type="OrthoDB" id="303107at2759"/>
<sequence>QNDTIRYVNDVIKEGTGVSVFRKESTGEDRKGTAYWYDGDLTIGHRLYKEITKVEFMKMKGKGRLTQPTNSYHWETLATNLEDFQQISLSTHVAREEAWAKVFAVELDWMDIYEKDSQLKDSGLQ</sequence>
<accession>A0A7J7NLD4</accession>
<dbReference type="AlphaFoldDB" id="A0A7J7NLD4"/>
<dbReference type="PANTHER" id="PTHR14296">
    <property type="entry name" value="REMODELING AND SPACING FACTOR 1"/>
    <property type="match status" value="1"/>
</dbReference>
<comment type="caution">
    <text evidence="1">The sequence shown here is derived from an EMBL/GenBank/DDBJ whole genome shotgun (WGS) entry which is preliminary data.</text>
</comment>
<dbReference type="InterPro" id="IPR028938">
    <property type="entry name" value="Rsf1-like"/>
</dbReference>
<dbReference type="Proteomes" id="UP000541444">
    <property type="component" value="Unassembled WGS sequence"/>
</dbReference>